<evidence type="ECO:0000259" key="11">
    <source>
        <dbReference type="Pfam" id="PF12019"/>
    </source>
</evidence>
<dbReference type="GO" id="GO:0015628">
    <property type="term" value="P:protein secretion by the type II secretion system"/>
    <property type="evidence" value="ECO:0007669"/>
    <property type="project" value="InterPro"/>
</dbReference>
<dbReference type="GO" id="GO:0005886">
    <property type="term" value="C:plasma membrane"/>
    <property type="evidence" value="ECO:0007669"/>
    <property type="project" value="UniProtKB-SubCell"/>
</dbReference>
<dbReference type="GO" id="GO:0015627">
    <property type="term" value="C:type II protein secretion system complex"/>
    <property type="evidence" value="ECO:0007669"/>
    <property type="project" value="InterPro"/>
</dbReference>
<dbReference type="AlphaFoldDB" id="A0A554W4R2"/>
<dbReference type="Proteomes" id="UP000315736">
    <property type="component" value="Unassembled WGS sequence"/>
</dbReference>
<evidence type="ECO:0000256" key="3">
    <source>
        <dbReference type="ARBA" id="ARBA00022475"/>
    </source>
</evidence>
<dbReference type="RefSeq" id="WP_185970134.1">
    <property type="nucleotide sequence ID" value="NZ_VJNB01000012.1"/>
</dbReference>
<dbReference type="EMBL" id="VJNB01000012">
    <property type="protein sequence ID" value="TSE18554.1"/>
    <property type="molecule type" value="Genomic_DNA"/>
</dbReference>
<dbReference type="Pfam" id="PF12019">
    <property type="entry name" value="GspH"/>
    <property type="match status" value="1"/>
</dbReference>
<evidence type="ECO:0000256" key="2">
    <source>
        <dbReference type="ARBA" id="ARBA00021549"/>
    </source>
</evidence>
<comment type="caution">
    <text evidence="12">The sequence shown here is derived from an EMBL/GenBank/DDBJ whole genome shotgun (WGS) entry which is preliminary data.</text>
</comment>
<keyword evidence="3" id="KW-1003">Cell membrane</keyword>
<evidence type="ECO:0000313" key="12">
    <source>
        <dbReference type="EMBL" id="TSE18554.1"/>
    </source>
</evidence>
<evidence type="ECO:0000256" key="1">
    <source>
        <dbReference type="ARBA" id="ARBA00004377"/>
    </source>
</evidence>
<evidence type="ECO:0000313" key="13">
    <source>
        <dbReference type="Proteomes" id="UP000315736"/>
    </source>
</evidence>
<gene>
    <name evidence="12" type="ORF">Talka_02051</name>
</gene>
<evidence type="ECO:0000256" key="8">
    <source>
        <dbReference type="ARBA" id="ARBA00023136"/>
    </source>
</evidence>
<organism evidence="12 13">
    <name type="scientific">Tepidimonas alkaliphilus</name>
    <dbReference type="NCBI Taxonomy" id="2588942"/>
    <lineage>
        <taxon>Bacteria</taxon>
        <taxon>Pseudomonadati</taxon>
        <taxon>Pseudomonadota</taxon>
        <taxon>Betaproteobacteria</taxon>
        <taxon>Burkholderiales</taxon>
        <taxon>Tepidimonas</taxon>
    </lineage>
</organism>
<keyword evidence="8" id="KW-0472">Membrane</keyword>
<evidence type="ECO:0000256" key="6">
    <source>
        <dbReference type="ARBA" id="ARBA00022692"/>
    </source>
</evidence>
<keyword evidence="7" id="KW-1133">Transmembrane helix</keyword>
<dbReference type="Gene3D" id="3.55.40.10">
    <property type="entry name" value="minor pseudopilin epsh domain"/>
    <property type="match status" value="1"/>
</dbReference>
<keyword evidence="13" id="KW-1185">Reference proteome</keyword>
<evidence type="ECO:0000256" key="5">
    <source>
        <dbReference type="ARBA" id="ARBA00022519"/>
    </source>
</evidence>
<accession>A0A554W4R2</accession>
<name>A0A554W4R2_9BURK</name>
<reference evidence="12 13" key="1">
    <citation type="submission" date="2019-07" db="EMBL/GenBank/DDBJ databases">
        <title>Tepidimonas alkaliphilus YIM 72238 draft genome.</title>
        <authorList>
            <person name="Da Costa M.S."/>
            <person name="Froufe H.J.C."/>
            <person name="Egas C."/>
            <person name="Albuquerque L."/>
        </authorList>
    </citation>
    <scope>NUCLEOTIDE SEQUENCE [LARGE SCALE GENOMIC DNA]</scope>
    <source>
        <strain evidence="12 13">YIM 72238</strain>
    </source>
</reference>
<dbReference type="InterPro" id="IPR045584">
    <property type="entry name" value="Pilin-like"/>
</dbReference>
<evidence type="ECO:0000256" key="9">
    <source>
        <dbReference type="ARBA" id="ARBA00025772"/>
    </source>
</evidence>
<protein>
    <recommendedName>
        <fullName evidence="2">Type II secretion system protein H</fullName>
    </recommendedName>
    <alternativeName>
        <fullName evidence="10">General secretion pathway protein H</fullName>
    </alternativeName>
</protein>
<dbReference type="InterPro" id="IPR022346">
    <property type="entry name" value="T2SS_GspH"/>
</dbReference>
<evidence type="ECO:0000256" key="7">
    <source>
        <dbReference type="ARBA" id="ARBA00022989"/>
    </source>
</evidence>
<evidence type="ECO:0000256" key="4">
    <source>
        <dbReference type="ARBA" id="ARBA00022481"/>
    </source>
</evidence>
<comment type="similarity">
    <text evidence="9">Belongs to the GSP H family.</text>
</comment>
<keyword evidence="6" id="KW-0812">Transmembrane</keyword>
<feature type="domain" description="General secretion pathway GspH" evidence="11">
    <location>
        <begin position="49"/>
        <end position="168"/>
    </location>
</feature>
<proteinExistence type="inferred from homology"/>
<sequence length="180" mass="20161">MGMCGRSHGLSWVSVLVALALWALLAAWAWPAWQAWLARQRLERVATILQTDLALARSAALLRHRAVTLCPSVDRQRCTPTTDWSSGWLIFVDGNRDGRRQEDEAILRVQNEAARPHRLRFVATDGRYVLYLPNGRAYLASGAFQAGAWLICVHGHPDGERLVLNAVGRVRREWAPNACV</sequence>
<keyword evidence="4" id="KW-0488">Methylation</keyword>
<dbReference type="SUPFAM" id="SSF54523">
    <property type="entry name" value="Pili subunits"/>
    <property type="match status" value="1"/>
</dbReference>
<comment type="subcellular location">
    <subcellularLocation>
        <location evidence="1">Cell inner membrane</location>
        <topology evidence="1">Single-pass membrane protein</topology>
    </subcellularLocation>
</comment>
<evidence type="ECO:0000256" key="10">
    <source>
        <dbReference type="ARBA" id="ARBA00030775"/>
    </source>
</evidence>
<keyword evidence="5" id="KW-0997">Cell inner membrane</keyword>